<proteinExistence type="predicted"/>
<dbReference type="EMBL" id="BARV01003294">
    <property type="protein sequence ID" value="GAI01340.1"/>
    <property type="molecule type" value="Genomic_DNA"/>
</dbReference>
<dbReference type="Gene3D" id="2.30.130.60">
    <property type="match status" value="1"/>
</dbReference>
<gene>
    <name evidence="2" type="ORF">S06H3_07966</name>
</gene>
<dbReference type="InterPro" id="IPR027391">
    <property type="entry name" value="Nol1_Nop2_Fmu_2"/>
</dbReference>
<feature type="domain" description="rRNA small subunit methyltransferase F RNA-binding PUA-like" evidence="1">
    <location>
        <begin position="38"/>
        <end position="88"/>
    </location>
</feature>
<evidence type="ECO:0000259" key="1">
    <source>
        <dbReference type="Pfam" id="PF13636"/>
    </source>
</evidence>
<evidence type="ECO:0000313" key="2">
    <source>
        <dbReference type="EMBL" id="GAI01340.1"/>
    </source>
</evidence>
<organism evidence="2">
    <name type="scientific">marine sediment metagenome</name>
    <dbReference type="NCBI Taxonomy" id="412755"/>
    <lineage>
        <taxon>unclassified sequences</taxon>
        <taxon>metagenomes</taxon>
        <taxon>ecological metagenomes</taxon>
    </lineage>
</organism>
<reference evidence="2" key="1">
    <citation type="journal article" date="2014" name="Front. Microbiol.">
        <title>High frequency of phylogenetically diverse reductive dehalogenase-homologous genes in deep subseafloor sedimentary metagenomes.</title>
        <authorList>
            <person name="Kawai M."/>
            <person name="Futagami T."/>
            <person name="Toyoda A."/>
            <person name="Takaki Y."/>
            <person name="Nishi S."/>
            <person name="Hori S."/>
            <person name="Arai W."/>
            <person name="Tsubouchi T."/>
            <person name="Morono Y."/>
            <person name="Uchiyama I."/>
            <person name="Ito T."/>
            <person name="Fujiyama A."/>
            <person name="Inagaki F."/>
            <person name="Takami H."/>
        </authorList>
    </citation>
    <scope>NUCLEOTIDE SEQUENCE</scope>
    <source>
        <strain evidence="2">Expedition CK06-06</strain>
    </source>
</reference>
<dbReference type="Pfam" id="PF13636">
    <property type="entry name" value="Methyltranf_PUA"/>
    <property type="match status" value="1"/>
</dbReference>
<sequence length="90" mass="10560">MEFGKIYGQEIKPDNDLIQVFGKKANRNYYEIKEYQLKKFLQGETVKIDSRPGISKGFVIVTYKKMPIAIGKYNGKEMKSEVKRERRIPL</sequence>
<comment type="caution">
    <text evidence="2">The sequence shown here is derived from an EMBL/GenBank/DDBJ whole genome shotgun (WGS) entry which is preliminary data.</text>
</comment>
<name>X1LG06_9ZZZZ</name>
<protein>
    <recommendedName>
        <fullName evidence="1">rRNA small subunit methyltransferase F RNA-binding PUA-like domain-containing protein</fullName>
    </recommendedName>
</protein>
<accession>X1LG06</accession>
<dbReference type="AlphaFoldDB" id="X1LG06"/>